<evidence type="ECO:0000313" key="4">
    <source>
        <dbReference type="Proteomes" id="UP000600449"/>
    </source>
</evidence>
<dbReference type="InterPro" id="IPR001986">
    <property type="entry name" value="Enolpyruvate_Tfrase_dom"/>
</dbReference>
<dbReference type="Proteomes" id="UP000600449">
    <property type="component" value="Unassembled WGS sequence"/>
</dbReference>
<dbReference type="Gene3D" id="3.65.10.10">
    <property type="entry name" value="Enolpyruvate transferase domain"/>
    <property type="match status" value="2"/>
</dbReference>
<dbReference type="AlphaFoldDB" id="A0A917V3F9"/>
<gene>
    <name evidence="3" type="primary">aroA</name>
    <name evidence="3" type="ORF">GCM10011322_18030</name>
</gene>
<dbReference type="Pfam" id="PF00275">
    <property type="entry name" value="EPSP_synthase"/>
    <property type="match status" value="1"/>
</dbReference>
<evidence type="ECO:0000256" key="1">
    <source>
        <dbReference type="ARBA" id="ARBA00022679"/>
    </source>
</evidence>
<dbReference type="EMBL" id="BMMF01000005">
    <property type="protein sequence ID" value="GGK31832.1"/>
    <property type="molecule type" value="Genomic_DNA"/>
</dbReference>
<dbReference type="RefSeq" id="WP_188911918.1">
    <property type="nucleotide sequence ID" value="NZ_BMMF01000005.1"/>
</dbReference>
<dbReference type="InterPro" id="IPR013792">
    <property type="entry name" value="RNA3'P_cycl/enolpyr_Trfase_a/b"/>
</dbReference>
<evidence type="ECO:0000313" key="3">
    <source>
        <dbReference type="EMBL" id="GGK31832.1"/>
    </source>
</evidence>
<protein>
    <submittedName>
        <fullName evidence="3">3-phosphoshikimate 1-carboxyvinyltransferase</fullName>
    </submittedName>
</protein>
<reference evidence="3 4" key="1">
    <citation type="journal article" date="2014" name="Int. J. Syst. Evol. Microbiol.">
        <title>Complete genome sequence of Corynebacterium casei LMG S-19264T (=DSM 44701T), isolated from a smear-ripened cheese.</title>
        <authorList>
            <consortium name="US DOE Joint Genome Institute (JGI-PGF)"/>
            <person name="Walter F."/>
            <person name="Albersmeier A."/>
            <person name="Kalinowski J."/>
            <person name="Ruckert C."/>
        </authorList>
    </citation>
    <scope>NUCLEOTIDE SEQUENCE [LARGE SCALE GENOMIC DNA]</scope>
    <source>
        <strain evidence="3 4">CGMCC 1.9161</strain>
    </source>
</reference>
<sequence>MPHAPASEDASTLLTVRPSGGLRGRLRVPASAALAHRALVVGLLSIGETVIEGVGETRAEIAALARTARACAALGARVEMCGEGRVAVAGVGIGGLVAPREALVVDRIALAPLLGACAGHPIASRFAAAAPLPEGLAEALTRQGARLVRGGADLLVEGSREVIPIVVDGSADAATLAAVLLAGLNGPGRTTIVEPAATGDAMASLLARAGATIRVTPQGEAGRSIALDGWPELVGRPLALPADPARAAALALGAIVVPGSDIVLDGLDRDGPAGALVASLRAMGAAIADEPSAIADLASLRVRAGALSGAVVAAEIVRALGPALPALVLAAACAAGESRLAGIARRADASRVAALGAALAGLGVAHHVAGEDLVIEGAGGDVARPPRGGARIDAGGDPALAAGLAALGAAAEPDGLAIDNVGDDDDLPGFVAQLRALGADVEECARWAS</sequence>
<keyword evidence="4" id="KW-1185">Reference proteome</keyword>
<dbReference type="GO" id="GO:0016765">
    <property type="term" value="F:transferase activity, transferring alkyl or aryl (other than methyl) groups"/>
    <property type="evidence" value="ECO:0007669"/>
    <property type="project" value="InterPro"/>
</dbReference>
<proteinExistence type="predicted"/>
<comment type="caution">
    <text evidence="3">The sequence shown here is derived from an EMBL/GenBank/DDBJ whole genome shotgun (WGS) entry which is preliminary data.</text>
</comment>
<accession>A0A917V3F9</accession>
<dbReference type="InterPro" id="IPR036968">
    <property type="entry name" value="Enolpyruvate_Tfrase_sf"/>
</dbReference>
<evidence type="ECO:0000259" key="2">
    <source>
        <dbReference type="Pfam" id="PF00275"/>
    </source>
</evidence>
<name>A0A917V3F9_9HYPH</name>
<keyword evidence="1" id="KW-0808">Transferase</keyword>
<organism evidence="3 4">
    <name type="scientific">Salinarimonas ramus</name>
    <dbReference type="NCBI Taxonomy" id="690164"/>
    <lineage>
        <taxon>Bacteria</taxon>
        <taxon>Pseudomonadati</taxon>
        <taxon>Pseudomonadota</taxon>
        <taxon>Alphaproteobacteria</taxon>
        <taxon>Hyphomicrobiales</taxon>
        <taxon>Salinarimonadaceae</taxon>
        <taxon>Salinarimonas</taxon>
    </lineage>
</organism>
<feature type="domain" description="Enolpyruvate transferase" evidence="2">
    <location>
        <begin position="17"/>
        <end position="419"/>
    </location>
</feature>
<dbReference type="SUPFAM" id="SSF55205">
    <property type="entry name" value="EPT/RTPC-like"/>
    <property type="match status" value="1"/>
</dbReference>